<accession>A0AAP4TYD9</accession>
<dbReference type="EMBL" id="JAUORK010000003">
    <property type="protein sequence ID" value="MDO6671216.1"/>
    <property type="molecule type" value="Genomic_DNA"/>
</dbReference>
<keyword evidence="1" id="KW-0121">Carboxypeptidase</keyword>
<organism evidence="1 2">
    <name type="scientific">Cobetia amphilecti</name>
    <dbReference type="NCBI Taxonomy" id="1055104"/>
    <lineage>
        <taxon>Bacteria</taxon>
        <taxon>Pseudomonadati</taxon>
        <taxon>Pseudomonadota</taxon>
        <taxon>Gammaproteobacteria</taxon>
        <taxon>Oceanospirillales</taxon>
        <taxon>Halomonadaceae</taxon>
        <taxon>Cobetia</taxon>
    </lineage>
</organism>
<proteinExistence type="predicted"/>
<gene>
    <name evidence="1" type="ORF">Q4535_03695</name>
</gene>
<keyword evidence="1" id="KW-0378">Hydrolase</keyword>
<comment type="caution">
    <text evidence="1">The sequence shown here is derived from an EMBL/GenBank/DDBJ whole genome shotgun (WGS) entry which is preliminary data.</text>
</comment>
<dbReference type="GO" id="GO:0004180">
    <property type="term" value="F:carboxypeptidase activity"/>
    <property type="evidence" value="ECO:0007669"/>
    <property type="project" value="UniProtKB-KW"/>
</dbReference>
<evidence type="ECO:0000313" key="2">
    <source>
        <dbReference type="Proteomes" id="UP001170481"/>
    </source>
</evidence>
<keyword evidence="1" id="KW-0645">Protease</keyword>
<name>A0AAP4TYD9_9GAMM</name>
<evidence type="ECO:0000313" key="1">
    <source>
        <dbReference type="EMBL" id="MDO6671216.1"/>
    </source>
</evidence>
<dbReference type="AlphaFoldDB" id="A0AAP4TYD9"/>
<protein>
    <submittedName>
        <fullName evidence="1">Carboxypeptidase-like regulatory domain-containing protein</fullName>
    </submittedName>
</protein>
<dbReference type="RefSeq" id="WP_303592941.1">
    <property type="nucleotide sequence ID" value="NZ_JAUORK010000003.1"/>
</dbReference>
<reference evidence="1" key="1">
    <citation type="submission" date="2023-07" db="EMBL/GenBank/DDBJ databases">
        <title>Genome content predicts the carbon catabolic preferences of heterotrophic bacteria.</title>
        <authorList>
            <person name="Gralka M."/>
        </authorList>
    </citation>
    <scope>NUCLEOTIDE SEQUENCE</scope>
    <source>
        <strain evidence="1">C2R13</strain>
    </source>
</reference>
<sequence>MPDITIDFEDDSWRSHISGDWIVTNEGEKPAYDGDYALRTPPMVETGNRYSYLDLSGLIPKNQGAIVSFYFRKSTYGSHNVFYVDGDVVGGYANEVDWRKETLPGYKLSRDVVELRYFKNITVEMGEDAVFIDRIEIELMSVDIKYFDSLSTYLVEDFGGIPNPDAVNLDGTLSVRDGFTSDAYYVADLMFGGGAANTANPGGVLPIPERRGVIAGTVLDIQAQPVSRRVRVHERATGRIVRETWSDADGKYRFTDLDPRRAFYVMAFDHTLQQNAVVSDNVHSEVEDSP</sequence>
<dbReference type="Proteomes" id="UP001170481">
    <property type="component" value="Unassembled WGS sequence"/>
</dbReference>